<keyword evidence="1" id="KW-0479">Metal-binding</keyword>
<dbReference type="Gene3D" id="2.30.130.40">
    <property type="entry name" value="LON domain-like"/>
    <property type="match status" value="1"/>
</dbReference>
<evidence type="ECO:0000256" key="4">
    <source>
        <dbReference type="PROSITE-ProRule" id="PRU00175"/>
    </source>
</evidence>
<dbReference type="PROSITE" id="PS50089">
    <property type="entry name" value="ZF_RING_2"/>
    <property type="match status" value="2"/>
</dbReference>
<evidence type="ECO:0000313" key="7">
    <source>
        <dbReference type="Proteomes" id="UP000799302"/>
    </source>
</evidence>
<dbReference type="PROSITE" id="PS00518">
    <property type="entry name" value="ZF_RING_1"/>
    <property type="match status" value="1"/>
</dbReference>
<dbReference type="SUPFAM" id="SSF57850">
    <property type="entry name" value="RING/U-box"/>
    <property type="match status" value="2"/>
</dbReference>
<dbReference type="InterPro" id="IPR017907">
    <property type="entry name" value="Znf_RING_CS"/>
</dbReference>
<evidence type="ECO:0000256" key="1">
    <source>
        <dbReference type="ARBA" id="ARBA00022723"/>
    </source>
</evidence>
<evidence type="ECO:0000256" key="2">
    <source>
        <dbReference type="ARBA" id="ARBA00022771"/>
    </source>
</evidence>
<dbReference type="InterPro" id="IPR001841">
    <property type="entry name" value="Znf_RING"/>
</dbReference>
<evidence type="ECO:0000256" key="3">
    <source>
        <dbReference type="ARBA" id="ARBA00022833"/>
    </source>
</evidence>
<feature type="domain" description="RING-type" evidence="5">
    <location>
        <begin position="161"/>
        <end position="209"/>
    </location>
</feature>
<dbReference type="SMART" id="SM00464">
    <property type="entry name" value="LON"/>
    <property type="match status" value="1"/>
</dbReference>
<dbReference type="SUPFAM" id="SSF88697">
    <property type="entry name" value="PUA domain-like"/>
    <property type="match status" value="1"/>
</dbReference>
<sequence>MEVKGLINRSLRVPDHFDKFHIQDKLLCTQCSSELGTWPVTTRCGYTFCRSCVLESEKCPIDGCRTYTETDCPRDVIFADLIEHITNIITSACLQGLYDEDSEPSEDHDLKTDAMVIEHRPPSLRRYDSFLLDSSDPTMNAPEKDISRLVRPGVPESAFTCPICSCCYLEPMTLRCGHTFCRECLHQQIDQTSIHPRFGMVQPTCPNCRVSLGVLLPSGESLHHENTWNWTNNMALWGVINVCWRPELADSKIHFLDSSRLAPSTMTHPLFVCTPALPTQPTNLRIFEPRYRTMLRRILRTPSRTFAMAAPSSSLNPSAPPFHTTAVLLRIDSVVYEPLTLATNPPTKDMEIYVFTTGLARVHVSNWARAPAGYWTAACTVIPDDTPELDAEKERVQVGYMRALDSRLQGVQFDGTPGALCLDWLARAKRSYSGVVSRLRTQELVRLLCEFLAVQRGRVGEDVWKRGIEGSRGAMPSITDGEIEDVGALGWWVAGVFLGQERDRLALLEMGSARERLVFVVERIADRWSDIRRA</sequence>
<evidence type="ECO:0000313" key="6">
    <source>
        <dbReference type="EMBL" id="KAF2671386.1"/>
    </source>
</evidence>
<keyword evidence="7" id="KW-1185">Reference proteome</keyword>
<keyword evidence="3" id="KW-0862">Zinc</keyword>
<feature type="domain" description="RING-type" evidence="5">
    <location>
        <begin position="28"/>
        <end position="62"/>
    </location>
</feature>
<dbReference type="PANTHER" id="PTHR23327:SF42">
    <property type="entry name" value="LON PEPTIDASE N-TERMINAL DOMAIN AND RING FINGER PROTEIN C14F5.10C"/>
    <property type="match status" value="1"/>
</dbReference>
<evidence type="ECO:0000259" key="5">
    <source>
        <dbReference type="PROSITE" id="PS50089"/>
    </source>
</evidence>
<dbReference type="Pfam" id="PF02190">
    <property type="entry name" value="LON_substr_bdg"/>
    <property type="match status" value="1"/>
</dbReference>
<proteinExistence type="predicted"/>
<dbReference type="Proteomes" id="UP000799302">
    <property type="component" value="Unassembled WGS sequence"/>
</dbReference>
<dbReference type="PANTHER" id="PTHR23327">
    <property type="entry name" value="RING FINGER PROTEIN 127"/>
    <property type="match status" value="1"/>
</dbReference>
<dbReference type="GO" id="GO:0008270">
    <property type="term" value="F:zinc ion binding"/>
    <property type="evidence" value="ECO:0007669"/>
    <property type="project" value="UniProtKB-KW"/>
</dbReference>
<reference evidence="6" key="1">
    <citation type="journal article" date="2020" name="Stud. Mycol.">
        <title>101 Dothideomycetes genomes: a test case for predicting lifestyles and emergence of pathogens.</title>
        <authorList>
            <person name="Haridas S."/>
            <person name="Albert R."/>
            <person name="Binder M."/>
            <person name="Bloem J."/>
            <person name="Labutti K."/>
            <person name="Salamov A."/>
            <person name="Andreopoulos B."/>
            <person name="Baker S."/>
            <person name="Barry K."/>
            <person name="Bills G."/>
            <person name="Bluhm B."/>
            <person name="Cannon C."/>
            <person name="Castanera R."/>
            <person name="Culley D."/>
            <person name="Daum C."/>
            <person name="Ezra D."/>
            <person name="Gonzalez J."/>
            <person name="Henrissat B."/>
            <person name="Kuo A."/>
            <person name="Liang C."/>
            <person name="Lipzen A."/>
            <person name="Lutzoni F."/>
            <person name="Magnuson J."/>
            <person name="Mondo S."/>
            <person name="Nolan M."/>
            <person name="Ohm R."/>
            <person name="Pangilinan J."/>
            <person name="Park H.-J."/>
            <person name="Ramirez L."/>
            <person name="Alfaro M."/>
            <person name="Sun H."/>
            <person name="Tritt A."/>
            <person name="Yoshinaga Y."/>
            <person name="Zwiers L.-H."/>
            <person name="Turgeon B."/>
            <person name="Goodwin S."/>
            <person name="Spatafora J."/>
            <person name="Crous P."/>
            <person name="Grigoriev I."/>
        </authorList>
    </citation>
    <scope>NUCLEOTIDE SEQUENCE</scope>
    <source>
        <strain evidence="6">CBS 115976</strain>
    </source>
</reference>
<accession>A0A6A6UI64</accession>
<protein>
    <recommendedName>
        <fullName evidence="5">RING-type domain-containing protein</fullName>
    </recommendedName>
</protein>
<keyword evidence="2 4" id="KW-0863">Zinc-finger</keyword>
<dbReference type="InterPro" id="IPR013083">
    <property type="entry name" value="Znf_RING/FYVE/PHD"/>
</dbReference>
<dbReference type="SMART" id="SM00184">
    <property type="entry name" value="RING"/>
    <property type="match status" value="2"/>
</dbReference>
<dbReference type="InterPro" id="IPR003111">
    <property type="entry name" value="Lon_prtase_N"/>
</dbReference>
<dbReference type="AlphaFoldDB" id="A0A6A6UI64"/>
<dbReference type="Pfam" id="PF13445">
    <property type="entry name" value="zf-RING_UBOX"/>
    <property type="match status" value="1"/>
</dbReference>
<dbReference type="EMBL" id="MU004233">
    <property type="protein sequence ID" value="KAF2671386.1"/>
    <property type="molecule type" value="Genomic_DNA"/>
</dbReference>
<organism evidence="6 7">
    <name type="scientific">Microthyrium microscopicum</name>
    <dbReference type="NCBI Taxonomy" id="703497"/>
    <lineage>
        <taxon>Eukaryota</taxon>
        <taxon>Fungi</taxon>
        <taxon>Dikarya</taxon>
        <taxon>Ascomycota</taxon>
        <taxon>Pezizomycotina</taxon>
        <taxon>Dothideomycetes</taxon>
        <taxon>Dothideomycetes incertae sedis</taxon>
        <taxon>Microthyriales</taxon>
        <taxon>Microthyriaceae</taxon>
        <taxon>Microthyrium</taxon>
    </lineage>
</organism>
<dbReference type="InterPro" id="IPR015947">
    <property type="entry name" value="PUA-like_sf"/>
</dbReference>
<dbReference type="InterPro" id="IPR046336">
    <property type="entry name" value="Lon_prtase_N_sf"/>
</dbReference>
<dbReference type="InterPro" id="IPR027370">
    <property type="entry name" value="Znf-RING_euk"/>
</dbReference>
<name>A0A6A6UI64_9PEZI</name>
<gene>
    <name evidence="6" type="ORF">BT63DRAFT_215671</name>
</gene>
<dbReference type="OrthoDB" id="264917at2759"/>
<dbReference type="Gene3D" id="3.30.40.10">
    <property type="entry name" value="Zinc/RING finger domain, C3HC4 (zinc finger)"/>
    <property type="match status" value="2"/>
</dbReference>